<protein>
    <submittedName>
        <fullName evidence="1">Uncharacterized protein</fullName>
    </submittedName>
</protein>
<comment type="caution">
    <text evidence="1">The sequence shown here is derived from an EMBL/GenBank/DDBJ whole genome shotgun (WGS) entry which is preliminary data.</text>
</comment>
<keyword evidence="2" id="KW-1185">Reference proteome</keyword>
<accession>A0ABX9XCF2</accession>
<organism evidence="1 2">
    <name type="scientific">Chryseobacterium cucumeris</name>
    <dbReference type="NCBI Taxonomy" id="1813611"/>
    <lineage>
        <taxon>Bacteria</taxon>
        <taxon>Pseudomonadati</taxon>
        <taxon>Bacteroidota</taxon>
        <taxon>Flavobacteriia</taxon>
        <taxon>Flavobacteriales</taxon>
        <taxon>Weeksellaceae</taxon>
        <taxon>Chryseobacterium group</taxon>
        <taxon>Chryseobacterium</taxon>
    </lineage>
</organism>
<evidence type="ECO:0000313" key="2">
    <source>
        <dbReference type="Proteomes" id="UP000281899"/>
    </source>
</evidence>
<dbReference type="RefSeq" id="WP_123278382.1">
    <property type="nucleotide sequence ID" value="NZ_RJTW01000004.1"/>
</dbReference>
<dbReference type="Proteomes" id="UP000281899">
    <property type="component" value="Unassembled WGS sequence"/>
</dbReference>
<reference evidence="1 2" key="1">
    <citation type="submission" date="2018-11" db="EMBL/GenBank/DDBJ databases">
        <title>Proposal to divide the Flavobacteriaceae and reorganize its genera based on Amino Acid Identity values calculated from whole genome sequences.</title>
        <authorList>
            <person name="Nicholson A.C."/>
            <person name="Gulvik C.A."/>
            <person name="Whitney A.M."/>
            <person name="Humrighouse B.W."/>
            <person name="Bell M."/>
            <person name="Holmes B."/>
            <person name="Steigerwalt A."/>
            <person name="Villarma A."/>
            <person name="Sheth M."/>
            <person name="Batra D."/>
            <person name="Pryor J."/>
            <person name="Bernardet J.-F."/>
            <person name="Hugo C."/>
            <person name="Kampfer P."/>
            <person name="Newman J."/>
            <person name="Mcquiston J.R."/>
        </authorList>
    </citation>
    <scope>NUCLEOTIDE SEQUENCE [LARGE SCALE GENOMIC DNA]</scope>
    <source>
        <strain evidence="1 2">G0235</strain>
    </source>
</reference>
<dbReference type="EMBL" id="RJTW01000004">
    <property type="protein sequence ID" value="ROH94325.1"/>
    <property type="molecule type" value="Genomic_DNA"/>
</dbReference>
<gene>
    <name evidence="1" type="ORF">EGI15_07490</name>
</gene>
<evidence type="ECO:0000313" key="1">
    <source>
        <dbReference type="EMBL" id="ROH94325.1"/>
    </source>
</evidence>
<proteinExistence type="predicted"/>
<name>A0ABX9XCF2_9FLAO</name>
<sequence>MQKVKFKFKLVSEGRLEKVRFYPENEMMSIHLDKSEDRKTWSNNEIELLIENPFDYTLKVFGVSDTEWTADLKIILSDGDEVNFLEWKGTTGDTARNLSVREKPVKDLPKKAQI</sequence>
<dbReference type="GeneID" id="301712511"/>